<dbReference type="WBParaSite" id="PDA_v2.g18463.t1">
    <property type="protein sequence ID" value="PDA_v2.g18463.t1"/>
    <property type="gene ID" value="PDA_v2.g18463"/>
</dbReference>
<dbReference type="GO" id="GO:0005886">
    <property type="term" value="C:plasma membrane"/>
    <property type="evidence" value="ECO:0007669"/>
    <property type="project" value="TreeGrafter"/>
</dbReference>
<evidence type="ECO:0000313" key="1">
    <source>
        <dbReference type="Proteomes" id="UP000887578"/>
    </source>
</evidence>
<dbReference type="InterPro" id="IPR000101">
    <property type="entry name" value="GGT_peptidase"/>
</dbReference>
<organism evidence="1 2">
    <name type="scientific">Panagrolaimus davidi</name>
    <dbReference type="NCBI Taxonomy" id="227884"/>
    <lineage>
        <taxon>Eukaryota</taxon>
        <taxon>Metazoa</taxon>
        <taxon>Ecdysozoa</taxon>
        <taxon>Nematoda</taxon>
        <taxon>Chromadorea</taxon>
        <taxon>Rhabditida</taxon>
        <taxon>Tylenchina</taxon>
        <taxon>Panagrolaimomorpha</taxon>
        <taxon>Panagrolaimoidea</taxon>
        <taxon>Panagrolaimidae</taxon>
        <taxon>Panagrolaimus</taxon>
    </lineage>
</organism>
<protein>
    <submittedName>
        <fullName evidence="2">Uncharacterized protein</fullName>
    </submittedName>
</protein>
<name>A0A914PJB0_9BILA</name>
<dbReference type="PANTHER" id="PTHR11686:SF9">
    <property type="entry name" value="RE13973P"/>
    <property type="match status" value="1"/>
</dbReference>
<dbReference type="SUPFAM" id="SSF56235">
    <property type="entry name" value="N-terminal nucleophile aminohydrolases (Ntn hydrolases)"/>
    <property type="match status" value="1"/>
</dbReference>
<dbReference type="AlphaFoldDB" id="A0A914PJB0"/>
<dbReference type="PRINTS" id="PR01210">
    <property type="entry name" value="GGTRANSPTASE"/>
</dbReference>
<evidence type="ECO:0000313" key="2">
    <source>
        <dbReference type="WBParaSite" id="PDA_v2.g18463.t1"/>
    </source>
</evidence>
<dbReference type="InterPro" id="IPR029055">
    <property type="entry name" value="Ntn_hydrolases_N"/>
</dbReference>
<dbReference type="GO" id="GO:0006751">
    <property type="term" value="P:glutathione catabolic process"/>
    <property type="evidence" value="ECO:0007669"/>
    <property type="project" value="InterPro"/>
</dbReference>
<proteinExistence type="predicted"/>
<keyword evidence="1" id="KW-1185">Reference proteome</keyword>
<reference evidence="2" key="1">
    <citation type="submission" date="2022-11" db="UniProtKB">
        <authorList>
            <consortium name="WormBaseParasite"/>
        </authorList>
    </citation>
    <scope>IDENTIFICATION</scope>
</reference>
<sequence>MMTKTTLKKGYKSIATPGEIHGFWTLFKRYGSGKVAWQDLIFPTVKLLKDGYPVTKLMEKNLIIIKDVIEEEPTMKTFFVNRATGLLYKEGEIIKNPELAETLRKLAVSTDPVKLFYNGEIAQEMAAEIFANGK</sequence>
<dbReference type="Proteomes" id="UP000887578">
    <property type="component" value="Unplaced"/>
</dbReference>
<dbReference type="PANTHER" id="PTHR11686">
    <property type="entry name" value="GAMMA GLUTAMYL TRANSPEPTIDASE"/>
    <property type="match status" value="1"/>
</dbReference>
<accession>A0A914PJB0</accession>
<dbReference type="GO" id="GO:0036374">
    <property type="term" value="F:glutathione hydrolase activity"/>
    <property type="evidence" value="ECO:0007669"/>
    <property type="project" value="InterPro"/>
</dbReference>
<dbReference type="Pfam" id="PF01019">
    <property type="entry name" value="G_glu_transpept"/>
    <property type="match status" value="1"/>
</dbReference>